<gene>
    <name evidence="5" type="ORF">ACFO5X_07840</name>
</gene>
<keyword evidence="1" id="KW-0813">Transport</keyword>
<accession>A0ABV9KE56</accession>
<evidence type="ECO:0000259" key="4">
    <source>
        <dbReference type="PROSITE" id="PS50893"/>
    </source>
</evidence>
<dbReference type="Proteomes" id="UP001595973">
    <property type="component" value="Unassembled WGS sequence"/>
</dbReference>
<dbReference type="InterPro" id="IPR050093">
    <property type="entry name" value="ABC_SmlMolc_Importer"/>
</dbReference>
<protein>
    <submittedName>
        <fullName evidence="5">ABC transporter ATP-binding protein</fullName>
    </submittedName>
</protein>
<dbReference type="PROSITE" id="PS50893">
    <property type="entry name" value="ABC_TRANSPORTER_2"/>
    <property type="match status" value="1"/>
</dbReference>
<evidence type="ECO:0000313" key="6">
    <source>
        <dbReference type="Proteomes" id="UP001595973"/>
    </source>
</evidence>
<dbReference type="Gene3D" id="2.40.50.100">
    <property type="match status" value="1"/>
</dbReference>
<dbReference type="GO" id="GO:0005524">
    <property type="term" value="F:ATP binding"/>
    <property type="evidence" value="ECO:0007669"/>
    <property type="project" value="UniProtKB-KW"/>
</dbReference>
<dbReference type="SUPFAM" id="SSF50331">
    <property type="entry name" value="MOP-like"/>
    <property type="match status" value="1"/>
</dbReference>
<dbReference type="InterPro" id="IPR003439">
    <property type="entry name" value="ABC_transporter-like_ATP-bd"/>
</dbReference>
<evidence type="ECO:0000313" key="5">
    <source>
        <dbReference type="EMBL" id="MFC4668460.1"/>
    </source>
</evidence>
<dbReference type="SMART" id="SM00382">
    <property type="entry name" value="AAA"/>
    <property type="match status" value="1"/>
</dbReference>
<evidence type="ECO:0000256" key="2">
    <source>
        <dbReference type="ARBA" id="ARBA00022741"/>
    </source>
</evidence>
<proteinExistence type="predicted"/>
<sequence length="350" mass="37794">MTPQIEIQGVTKSFGSFQALKGVSFDIDRAEFFSLLGASGCGKTTLLRILAGIEHPTTGRVLIDGQDMNGIPPERRPTNMVFQSYAIFPHLNVEENVGYGLKNLRLSRAETAARIAEALAMVKLEGLARRNAHALSGGQRQRVALARALVMRPKVLLLDEPLSALDKKLREEMQLELRAMQRKLGITFVFVTHDQEEAMTLSDRIAIVSGGRTLQIDTPRRLYEQPVNREVAEFIGTMNLIPAQVIDAATVDAGPLGRLAAPFAESAPRAPGASVHLALRPERLTLGAEGLGGTVTEAVYLGDRITYLVVVPGLEKPLRVVDTNRSGDMHAIGAPVGLAWAPDAGLVLGD</sequence>
<organism evidence="5 6">
    <name type="scientific">Seohaeicola nanhaiensis</name>
    <dbReference type="NCBI Taxonomy" id="1387282"/>
    <lineage>
        <taxon>Bacteria</taxon>
        <taxon>Pseudomonadati</taxon>
        <taxon>Pseudomonadota</taxon>
        <taxon>Alphaproteobacteria</taxon>
        <taxon>Rhodobacterales</taxon>
        <taxon>Roseobacteraceae</taxon>
        <taxon>Seohaeicola</taxon>
    </lineage>
</organism>
<dbReference type="SUPFAM" id="SSF52540">
    <property type="entry name" value="P-loop containing nucleoside triphosphate hydrolases"/>
    <property type="match status" value="1"/>
</dbReference>
<comment type="caution">
    <text evidence="5">The sequence shown here is derived from an EMBL/GenBank/DDBJ whole genome shotgun (WGS) entry which is preliminary data.</text>
</comment>
<keyword evidence="3 5" id="KW-0067">ATP-binding</keyword>
<keyword evidence="6" id="KW-1185">Reference proteome</keyword>
<dbReference type="InterPro" id="IPR013611">
    <property type="entry name" value="Transp-assoc_OB_typ2"/>
</dbReference>
<reference evidence="6" key="1">
    <citation type="journal article" date="2019" name="Int. J. Syst. Evol. Microbiol.">
        <title>The Global Catalogue of Microorganisms (GCM) 10K type strain sequencing project: providing services to taxonomists for standard genome sequencing and annotation.</title>
        <authorList>
            <consortium name="The Broad Institute Genomics Platform"/>
            <consortium name="The Broad Institute Genome Sequencing Center for Infectious Disease"/>
            <person name="Wu L."/>
            <person name="Ma J."/>
        </authorList>
    </citation>
    <scope>NUCLEOTIDE SEQUENCE [LARGE SCALE GENOMIC DNA]</scope>
    <source>
        <strain evidence="6">CGMCC 4.7283</strain>
    </source>
</reference>
<dbReference type="InterPro" id="IPR008995">
    <property type="entry name" value="Mo/tungstate-bd_C_term_dom"/>
</dbReference>
<dbReference type="Pfam" id="PF08402">
    <property type="entry name" value="TOBE_2"/>
    <property type="match status" value="1"/>
</dbReference>
<feature type="domain" description="ABC transporter" evidence="4">
    <location>
        <begin position="5"/>
        <end position="235"/>
    </location>
</feature>
<dbReference type="InterPro" id="IPR003593">
    <property type="entry name" value="AAA+_ATPase"/>
</dbReference>
<evidence type="ECO:0000256" key="1">
    <source>
        <dbReference type="ARBA" id="ARBA00022448"/>
    </source>
</evidence>
<dbReference type="Pfam" id="PF00005">
    <property type="entry name" value="ABC_tran"/>
    <property type="match status" value="1"/>
</dbReference>
<name>A0ABV9KE56_9RHOB</name>
<dbReference type="PANTHER" id="PTHR42781">
    <property type="entry name" value="SPERMIDINE/PUTRESCINE IMPORT ATP-BINDING PROTEIN POTA"/>
    <property type="match status" value="1"/>
</dbReference>
<dbReference type="EMBL" id="JBHSGI010000005">
    <property type="protein sequence ID" value="MFC4668460.1"/>
    <property type="molecule type" value="Genomic_DNA"/>
</dbReference>
<dbReference type="PANTHER" id="PTHR42781:SF4">
    <property type="entry name" value="SPERMIDINE_PUTRESCINE IMPORT ATP-BINDING PROTEIN POTA"/>
    <property type="match status" value="1"/>
</dbReference>
<dbReference type="PROSITE" id="PS00211">
    <property type="entry name" value="ABC_TRANSPORTER_1"/>
    <property type="match status" value="1"/>
</dbReference>
<dbReference type="Gene3D" id="3.40.50.300">
    <property type="entry name" value="P-loop containing nucleotide triphosphate hydrolases"/>
    <property type="match status" value="1"/>
</dbReference>
<keyword evidence="2" id="KW-0547">Nucleotide-binding</keyword>
<dbReference type="RefSeq" id="WP_380716744.1">
    <property type="nucleotide sequence ID" value="NZ_JBHSGI010000005.1"/>
</dbReference>
<evidence type="ECO:0000256" key="3">
    <source>
        <dbReference type="ARBA" id="ARBA00022840"/>
    </source>
</evidence>
<dbReference type="InterPro" id="IPR017871">
    <property type="entry name" value="ABC_transporter-like_CS"/>
</dbReference>
<dbReference type="InterPro" id="IPR027417">
    <property type="entry name" value="P-loop_NTPase"/>
</dbReference>